<dbReference type="InterPro" id="IPR013783">
    <property type="entry name" value="Ig-like_fold"/>
</dbReference>
<proteinExistence type="predicted"/>
<protein>
    <recommendedName>
        <fullName evidence="3">Fibronectin type-III domain-containing protein</fullName>
    </recommendedName>
</protein>
<sequence>MGKIANSILTSLLVCGLWCGCKKKTEDPPKETFGKPVLVFPKQDEVCTTGQVISLTQSTVSFGWNVVPKAEIYTLYWKDLLQGTIQEKNVSVNQTTISLGRGIPYSWWVVAKTNAGAETTQSETWKFYNSGPGFKSYAPFPADAIAPIYGKVFVQDTKSVNLSWKGADVDDTDLKYDLYFGTTTSPAILRSGIKETAVADIPTPVNGTYYWRVVTKDNAGNSSTSTLFYFKVGIY</sequence>
<keyword evidence="2" id="KW-1185">Reference proteome</keyword>
<dbReference type="Gene3D" id="2.60.40.10">
    <property type="entry name" value="Immunoglobulins"/>
    <property type="match status" value="1"/>
</dbReference>
<dbReference type="Proteomes" id="UP000516439">
    <property type="component" value="Chromosome"/>
</dbReference>
<name>A0ABX6TQM6_9SPHI</name>
<organism evidence="1 2">
    <name type="scientific">Pedobacter riviphilus</name>
    <dbReference type="NCBI Taxonomy" id="2766984"/>
    <lineage>
        <taxon>Bacteria</taxon>
        <taxon>Pseudomonadati</taxon>
        <taxon>Bacteroidota</taxon>
        <taxon>Sphingobacteriia</taxon>
        <taxon>Sphingobacteriales</taxon>
        <taxon>Sphingobacteriaceae</taxon>
        <taxon>Pedobacter</taxon>
    </lineage>
</organism>
<dbReference type="PROSITE" id="PS51257">
    <property type="entry name" value="PROKAR_LIPOPROTEIN"/>
    <property type="match status" value="1"/>
</dbReference>
<evidence type="ECO:0000313" key="2">
    <source>
        <dbReference type="Proteomes" id="UP000516439"/>
    </source>
</evidence>
<dbReference type="RefSeq" id="WP_190328123.1">
    <property type="nucleotide sequence ID" value="NZ_CP061171.1"/>
</dbReference>
<dbReference type="SUPFAM" id="SSF49265">
    <property type="entry name" value="Fibronectin type III"/>
    <property type="match status" value="1"/>
</dbReference>
<reference evidence="1 2" key="1">
    <citation type="submission" date="2020-09" db="EMBL/GenBank/DDBJ databases">
        <title>Pedobacter sp. SW-16 isolated from soil near Yeocheon.</title>
        <authorList>
            <person name="Im H.S."/>
            <person name="Joung Y."/>
            <person name="Lee S.-S."/>
        </authorList>
    </citation>
    <scope>NUCLEOTIDE SEQUENCE [LARGE SCALE GENOMIC DNA]</scope>
    <source>
        <strain evidence="1 2">SW-16</strain>
    </source>
</reference>
<dbReference type="EMBL" id="CP061171">
    <property type="protein sequence ID" value="QNR85785.1"/>
    <property type="molecule type" value="Genomic_DNA"/>
</dbReference>
<evidence type="ECO:0008006" key="3">
    <source>
        <dbReference type="Google" id="ProtNLM"/>
    </source>
</evidence>
<accession>A0ABX6TQM6</accession>
<dbReference type="InterPro" id="IPR036116">
    <property type="entry name" value="FN3_sf"/>
</dbReference>
<gene>
    <name evidence="1" type="ORF">H9N25_04815</name>
</gene>
<evidence type="ECO:0000313" key="1">
    <source>
        <dbReference type="EMBL" id="QNR85785.1"/>
    </source>
</evidence>